<evidence type="ECO:0000313" key="9">
    <source>
        <dbReference type="Proteomes" id="UP000887569"/>
    </source>
</evidence>
<keyword evidence="8" id="KW-0472">Membrane</keyword>
<feature type="transmembrane region" description="Helical" evidence="8">
    <location>
        <begin position="6"/>
        <end position="25"/>
    </location>
</feature>
<dbReference type="Gene3D" id="2.120.10.30">
    <property type="entry name" value="TolB, C-terminal domain"/>
    <property type="match status" value="1"/>
</dbReference>
<evidence type="ECO:0000256" key="5">
    <source>
        <dbReference type="PIRSR" id="PIRSR602640-2"/>
    </source>
</evidence>
<comment type="similarity">
    <text evidence="1 7">Belongs to the paraoxonase family.</text>
</comment>
<evidence type="ECO:0000256" key="2">
    <source>
        <dbReference type="ARBA" id="ARBA00022801"/>
    </source>
</evidence>
<dbReference type="PANTHER" id="PTHR11799:SF28">
    <property type="entry name" value="MECHANOSENSORY ABNORMALITY PROTEIN 6"/>
    <property type="match status" value="1"/>
</dbReference>
<dbReference type="WBParaSite" id="PgR056X_g024_t01">
    <property type="protein sequence ID" value="PgR056X_g024_t01"/>
    <property type="gene ID" value="PgR056X_g024"/>
</dbReference>
<evidence type="ECO:0000256" key="1">
    <source>
        <dbReference type="ARBA" id="ARBA00008595"/>
    </source>
</evidence>
<feature type="binding site" evidence="5">
    <location>
        <position position="220"/>
    </location>
    <ligand>
        <name>Ca(2+)</name>
        <dbReference type="ChEBI" id="CHEBI:29108"/>
        <label>1</label>
        <note>catalytic</note>
    </ligand>
</feature>
<feature type="binding site" evidence="5">
    <location>
        <position position="114"/>
    </location>
    <ligand>
        <name>Ca(2+)</name>
        <dbReference type="ChEBI" id="CHEBI:29108"/>
        <label>1</label>
        <note>catalytic</note>
    </ligand>
</feature>
<proteinExistence type="inferred from homology"/>
<dbReference type="GO" id="GO:0004064">
    <property type="term" value="F:arylesterase activity"/>
    <property type="evidence" value="ECO:0007669"/>
    <property type="project" value="UniProtKB-UniRule"/>
</dbReference>
<keyword evidence="4 7" id="KW-0325">Glycoprotein</keyword>
<evidence type="ECO:0000256" key="6">
    <source>
        <dbReference type="PIRSR" id="PIRSR602640-3"/>
    </source>
</evidence>
<dbReference type="Proteomes" id="UP000887569">
    <property type="component" value="Unplaced"/>
</dbReference>
<comment type="catalytic activity">
    <reaction evidence="7">
        <text>a phenyl acetate + H2O = a phenol + acetate + H(+)</text>
        <dbReference type="Rhea" id="RHEA:17309"/>
        <dbReference type="ChEBI" id="CHEBI:15377"/>
        <dbReference type="ChEBI" id="CHEBI:15378"/>
        <dbReference type="ChEBI" id="CHEBI:30089"/>
        <dbReference type="ChEBI" id="CHEBI:33853"/>
        <dbReference type="ChEBI" id="CHEBI:140310"/>
        <dbReference type="EC" id="3.1.1.2"/>
    </reaction>
</comment>
<dbReference type="AlphaFoldDB" id="A0A915BSB5"/>
<keyword evidence="8" id="KW-1133">Transmembrane helix</keyword>
<keyword evidence="3 6" id="KW-1015">Disulfide bond</keyword>
<keyword evidence="5 7" id="KW-0479">Metal-binding</keyword>
<dbReference type="PROSITE" id="PS51257">
    <property type="entry name" value="PROKAR_LIPOPROTEIN"/>
    <property type="match status" value="1"/>
</dbReference>
<feature type="disulfide bond" description="In form B" evidence="6">
    <location>
        <begin position="39"/>
        <end position="355"/>
    </location>
</feature>
<keyword evidence="8" id="KW-0812">Transmembrane</keyword>
<evidence type="ECO:0000256" key="7">
    <source>
        <dbReference type="RuleBase" id="RU368025"/>
    </source>
</evidence>
<dbReference type="SUPFAM" id="SSF63829">
    <property type="entry name" value="Calcium-dependent phosphotriesterase"/>
    <property type="match status" value="1"/>
</dbReference>
<comment type="cofactor">
    <cofactor evidence="5 7">
        <name>Ca(2+)</name>
        <dbReference type="ChEBI" id="CHEBI:29108"/>
    </cofactor>
    <text evidence="5 7">Binds 2 calcium ions per subunit.</text>
</comment>
<feature type="binding site" evidence="5">
    <location>
        <position position="165"/>
    </location>
    <ligand>
        <name>Ca(2+)</name>
        <dbReference type="ChEBI" id="CHEBI:29108"/>
        <label>1</label>
        <note>catalytic</note>
    </ligand>
</feature>
<dbReference type="PRINTS" id="PR01785">
    <property type="entry name" value="PARAOXONASE"/>
</dbReference>
<organism evidence="9 10">
    <name type="scientific">Parascaris univalens</name>
    <name type="common">Nematode worm</name>
    <dbReference type="NCBI Taxonomy" id="6257"/>
    <lineage>
        <taxon>Eukaryota</taxon>
        <taxon>Metazoa</taxon>
        <taxon>Ecdysozoa</taxon>
        <taxon>Nematoda</taxon>
        <taxon>Chromadorea</taxon>
        <taxon>Rhabditida</taxon>
        <taxon>Spirurina</taxon>
        <taxon>Ascaridomorpha</taxon>
        <taxon>Ascaridoidea</taxon>
        <taxon>Ascarididae</taxon>
        <taxon>Parascaris</taxon>
    </lineage>
</organism>
<dbReference type="EC" id="3.1.1.2" evidence="7"/>
<dbReference type="InterPro" id="IPR002640">
    <property type="entry name" value="Arylesterase"/>
</dbReference>
<evidence type="ECO:0000256" key="8">
    <source>
        <dbReference type="SAM" id="Phobius"/>
    </source>
</evidence>
<name>A0A915BSB5_PARUN</name>
<keyword evidence="5 7" id="KW-0106">Calcium</keyword>
<evidence type="ECO:0000256" key="4">
    <source>
        <dbReference type="ARBA" id="ARBA00023180"/>
    </source>
</evidence>
<keyword evidence="9" id="KW-1185">Reference proteome</keyword>
<sequence>MKSRIVIGLFVGFGCSSLIRFMLLLDLNKRVYNHSPGSCRIVRNVENGSAGIEYIREFDIALITSGYAKSRGVQTVKGQVLMYDFSEKRERYETKKLKIQGVTLDRKSFVPYGISSFVSKGRVSVYITNGRPGNHTVEVFQFNKERLTLVHRKTIVDSKFNNLADIVVVGADRFFVTNFVFTTKRWTQLVELALQSSFGSIVYYDGKKSSYLEKYIPSPNGIAFDSTREYLYVASSMNEFIRVYKVRKDMSAEHQIDIHLLSSPNKVFVEYETGDLWVALHPVIYKAYAHIQNPTASEYRSPSQVLRIRIQDDRVSWVVTEPYTNDGATIWGSSAVMFRQSQMLIGSLFGRLLHCDIDNPQLV</sequence>
<dbReference type="GO" id="GO:0046872">
    <property type="term" value="F:metal ion binding"/>
    <property type="evidence" value="ECO:0007669"/>
    <property type="project" value="UniProtKB-KW"/>
</dbReference>
<reference evidence="10" key="1">
    <citation type="submission" date="2022-11" db="UniProtKB">
        <authorList>
            <consortium name="WormBaseParasite"/>
        </authorList>
    </citation>
    <scope>IDENTIFICATION</scope>
</reference>
<evidence type="ECO:0000256" key="3">
    <source>
        <dbReference type="ARBA" id="ARBA00023157"/>
    </source>
</evidence>
<dbReference type="InterPro" id="IPR051288">
    <property type="entry name" value="Serum_paraoxonase/arylesterase"/>
</dbReference>
<dbReference type="InterPro" id="IPR011042">
    <property type="entry name" value="6-blade_b-propeller_TolB-like"/>
</dbReference>
<dbReference type="Pfam" id="PF01731">
    <property type="entry name" value="Arylesterase"/>
    <property type="match status" value="1"/>
</dbReference>
<evidence type="ECO:0000313" key="10">
    <source>
        <dbReference type="WBParaSite" id="PgR056X_g024_t01"/>
    </source>
</evidence>
<keyword evidence="2 7" id="KW-0378">Hydrolase</keyword>
<dbReference type="PANTHER" id="PTHR11799">
    <property type="entry name" value="PARAOXONASE"/>
    <property type="match status" value="1"/>
</dbReference>
<accession>A0A915BSB5</accession>
<protein>
    <recommendedName>
        <fullName evidence="7">Paraoxonase</fullName>
        <ecNumber evidence="7">3.1.1.2</ecNumber>
    </recommendedName>
</protein>